<accession>A0A2X2BL83</accession>
<organism evidence="1 2">
    <name type="scientific">Proteus mirabilis</name>
    <dbReference type="NCBI Taxonomy" id="584"/>
    <lineage>
        <taxon>Bacteria</taxon>
        <taxon>Pseudomonadati</taxon>
        <taxon>Pseudomonadota</taxon>
        <taxon>Gammaproteobacteria</taxon>
        <taxon>Enterobacterales</taxon>
        <taxon>Morganellaceae</taxon>
        <taxon>Proteus</taxon>
    </lineage>
</organism>
<protein>
    <recommendedName>
        <fullName evidence="3">Excisionase</fullName>
    </recommendedName>
</protein>
<sequence>MYFECIPISMYCKLFGESPEAINKRLQRQFWHEGIQVLKVEGSKERWIDVTEVNKWARKNKQNTHYQEA</sequence>
<dbReference type="Proteomes" id="UP000251485">
    <property type="component" value="Unassembled WGS sequence"/>
</dbReference>
<evidence type="ECO:0000313" key="2">
    <source>
        <dbReference type="Proteomes" id="UP000251485"/>
    </source>
</evidence>
<dbReference type="EMBL" id="UAUE01000009">
    <property type="protein sequence ID" value="SPY95623.1"/>
    <property type="molecule type" value="Genomic_DNA"/>
</dbReference>
<reference evidence="1 2" key="1">
    <citation type="submission" date="2018-06" db="EMBL/GenBank/DDBJ databases">
        <authorList>
            <consortium name="Pathogen Informatics"/>
            <person name="Doyle S."/>
        </authorList>
    </citation>
    <scope>NUCLEOTIDE SEQUENCE [LARGE SCALE GENOMIC DNA]</scope>
    <source>
        <strain evidence="1 2">NCTC10975</strain>
    </source>
</reference>
<gene>
    <name evidence="1" type="ORF">NCTC10975_01547</name>
</gene>
<evidence type="ECO:0008006" key="3">
    <source>
        <dbReference type="Google" id="ProtNLM"/>
    </source>
</evidence>
<proteinExistence type="predicted"/>
<name>A0A2X2BL83_PROMI</name>
<dbReference type="AlphaFoldDB" id="A0A2X2BL83"/>
<dbReference type="RefSeq" id="WP_099073626.1">
    <property type="nucleotide sequence ID" value="NZ_CAXOIC010000002.1"/>
</dbReference>
<evidence type="ECO:0000313" key="1">
    <source>
        <dbReference type="EMBL" id="SPY95623.1"/>
    </source>
</evidence>